<accession>A0A9X3JGA9</accession>
<dbReference type="Pfam" id="PF09972">
    <property type="entry name" value="DUF2207"/>
    <property type="match status" value="1"/>
</dbReference>
<dbReference type="Proteomes" id="UP001146670">
    <property type="component" value="Unassembled WGS sequence"/>
</dbReference>
<reference evidence="5" key="1">
    <citation type="submission" date="2022-12" db="EMBL/GenBank/DDBJ databases">
        <title>Description and comparative metabolic analysis of Aerococcus sp. nov., isolated from the feces of a pig.</title>
        <authorList>
            <person name="Chang Y.-H."/>
        </authorList>
    </citation>
    <scope>NUCLEOTIDE SEQUENCE</scope>
    <source>
        <strain evidence="5">YH-aer222</strain>
    </source>
</reference>
<evidence type="ECO:0000313" key="5">
    <source>
        <dbReference type="EMBL" id="MCZ0725339.1"/>
    </source>
</evidence>
<dbReference type="InterPro" id="IPR018702">
    <property type="entry name" value="DUF2207"/>
</dbReference>
<feature type="transmembrane region" description="Helical" evidence="2">
    <location>
        <begin position="272"/>
        <end position="294"/>
    </location>
</feature>
<sequence>MVKSIRANVLTIVLLLLTLFIVDNGLVAANTIESIDVQVQLQSDGSAQFTETWKADVDEGTELYKPIELTSEQTITDYQVSVNGTAMQKVASWDVDADFDSKAYQYGQGSDELNWGISEYGENTYEITYTVTNFVAQTQSYQMIYWQFINDSMSPAPESVRVEIASELGDITAEDHRVWGFGYNGDISFTKQGTVLAESQGDFNEGNYVTILLRLPDQAYSTRFHLDNDFDHYVKQSFAGSNYNWEDYDPDASQEDLQKMDVETDPMSNFEIGVIGAFILAGLASVVVSLRLGIKLWQQRRRMKRVYPKLENLSNEFEGEYYRDQPFETVFDSYVSLVVLSNHNMSEETEEASEGMWTASLLWLIKAGYLRPLGEAEQDKGQFQIVNKEAELDEPIAMFYDILVKAADKEGYIEEKRFKAYLKSHSSDFTRYIKKIKATSEEYMLAQGYQEEHLTAKKKSDMTDLDKANEEAAFPLTQTGLEKRNQLVKFHNYLKDYSLLNERSAKEVVLWDELMLYAAALGILDEVEAEFAKLYPDYRTESVYSGGSGDFTFTQYYLFSRAINTYYRELNRPKPSSPSSSSGAGGFSSLGGGGGSFGGGSGGGIR</sequence>
<feature type="domain" description="DUF2207" evidence="3">
    <location>
        <begin position="31"/>
        <end position="211"/>
    </location>
</feature>
<keyword evidence="2" id="KW-0472">Membrane</keyword>
<gene>
    <name evidence="5" type="ORF">OW157_02010</name>
</gene>
<dbReference type="AlphaFoldDB" id="A0A9X3JGA9"/>
<feature type="compositionally biased region" description="Gly residues" evidence="1">
    <location>
        <begin position="583"/>
        <end position="606"/>
    </location>
</feature>
<feature type="domain" description="Predicted membrane protein YciQ-like C-terminal" evidence="4">
    <location>
        <begin position="476"/>
        <end position="531"/>
    </location>
</feature>
<evidence type="ECO:0000256" key="1">
    <source>
        <dbReference type="SAM" id="MobiDB-lite"/>
    </source>
</evidence>
<dbReference type="InterPro" id="IPR048389">
    <property type="entry name" value="YciQ-like_C"/>
</dbReference>
<evidence type="ECO:0000256" key="2">
    <source>
        <dbReference type="SAM" id="Phobius"/>
    </source>
</evidence>
<feature type="region of interest" description="Disordered" evidence="1">
    <location>
        <begin position="570"/>
        <end position="606"/>
    </location>
</feature>
<keyword evidence="2" id="KW-0812">Transmembrane</keyword>
<protein>
    <submittedName>
        <fullName evidence="5">DUF2207 domain-containing protein</fullName>
    </submittedName>
</protein>
<organism evidence="5 6">
    <name type="scientific">Aerococcus kribbianus</name>
    <dbReference type="NCBI Taxonomy" id="2999064"/>
    <lineage>
        <taxon>Bacteria</taxon>
        <taxon>Bacillati</taxon>
        <taxon>Bacillota</taxon>
        <taxon>Bacilli</taxon>
        <taxon>Lactobacillales</taxon>
        <taxon>Aerococcaceae</taxon>
        <taxon>Aerococcus</taxon>
    </lineage>
</organism>
<comment type="caution">
    <text evidence="5">The sequence shown here is derived from an EMBL/GenBank/DDBJ whole genome shotgun (WGS) entry which is preliminary data.</text>
</comment>
<keyword evidence="6" id="KW-1185">Reference proteome</keyword>
<keyword evidence="2" id="KW-1133">Transmembrane helix</keyword>
<proteinExistence type="predicted"/>
<dbReference type="Pfam" id="PF20990">
    <property type="entry name" value="DUF2207_C"/>
    <property type="match status" value="1"/>
</dbReference>
<evidence type="ECO:0000259" key="3">
    <source>
        <dbReference type="Pfam" id="PF09972"/>
    </source>
</evidence>
<dbReference type="EMBL" id="JAPRFR010000001">
    <property type="protein sequence ID" value="MCZ0725339.1"/>
    <property type="molecule type" value="Genomic_DNA"/>
</dbReference>
<evidence type="ECO:0000259" key="4">
    <source>
        <dbReference type="Pfam" id="PF20990"/>
    </source>
</evidence>
<name>A0A9X3JGA9_9LACT</name>
<evidence type="ECO:0000313" key="6">
    <source>
        <dbReference type="Proteomes" id="UP001146670"/>
    </source>
</evidence>
<dbReference type="RefSeq" id="WP_268752769.1">
    <property type="nucleotide sequence ID" value="NZ_JAPRFR010000001.1"/>
</dbReference>